<dbReference type="RefSeq" id="WP_006278653.1">
    <property type="nucleotide sequence ID" value="NZ_ACYA01000069.1"/>
</dbReference>
<proteinExistence type="predicted"/>
<organism evidence="1 2">
    <name type="scientific">Cylindrospermopsis raciborskii CS-505</name>
    <dbReference type="NCBI Taxonomy" id="533240"/>
    <lineage>
        <taxon>Bacteria</taxon>
        <taxon>Bacillati</taxon>
        <taxon>Cyanobacteriota</taxon>
        <taxon>Cyanophyceae</taxon>
        <taxon>Nostocales</taxon>
        <taxon>Aphanizomenonaceae</taxon>
        <taxon>Cylindrospermopsis</taxon>
    </lineage>
</organism>
<name>A0A853MEI9_9CYAN</name>
<dbReference type="AlphaFoldDB" id="A0A853MEI9"/>
<comment type="caution">
    <text evidence="1">The sequence shown here is derived from an EMBL/GenBank/DDBJ whole genome shotgun (WGS) entry which is preliminary data.</text>
</comment>
<dbReference type="EMBL" id="LYXA01000001">
    <property type="protein sequence ID" value="OBU75568.1"/>
    <property type="molecule type" value="Genomic_DNA"/>
</dbReference>
<sequence>MTTLYEQDFALWSEKMADLIANGHFDKLDIINLVEEIRDLSKRERDQLLSSMRLILHHLLKWDYQPELRSRSWLVTVQRERSNIEDYLIDSPSLKKYMTEEFLNRIYQKARLDAIAETGMEIPVNCCYTLKDVTDRNLNML</sequence>
<dbReference type="InterPro" id="IPR002636">
    <property type="entry name" value="DUF29"/>
</dbReference>
<dbReference type="Pfam" id="PF01724">
    <property type="entry name" value="DUF29"/>
    <property type="match status" value="1"/>
</dbReference>
<evidence type="ECO:0000313" key="2">
    <source>
        <dbReference type="Proteomes" id="UP000093903"/>
    </source>
</evidence>
<gene>
    <name evidence="1" type="ORF">A9P98_03980</name>
</gene>
<dbReference type="Proteomes" id="UP000093903">
    <property type="component" value="Unassembled WGS sequence"/>
</dbReference>
<dbReference type="Gene3D" id="1.20.1220.20">
    <property type="entry name" value="Uncharcterised protein PF01724"/>
    <property type="match status" value="1"/>
</dbReference>
<protein>
    <recommendedName>
        <fullName evidence="3">DUF29 domain-containing protein</fullName>
    </recommendedName>
</protein>
<accession>A0A853MEI9</accession>
<reference evidence="1 2" key="1">
    <citation type="submission" date="2016-05" db="EMBL/GenBank/DDBJ databases">
        <title>First complete genome of the cyanobacterium Cylindrospermopsis raciborskii CS505, containing a circular chromosome and a single extrachromosomal element.</title>
        <authorList>
            <person name="Fuentes J."/>
            <person name="Tamames J."/>
            <person name="Allen E."/>
            <person name="Plominski A."/>
            <person name="Vasquez M."/>
        </authorList>
    </citation>
    <scope>NUCLEOTIDE SEQUENCE [LARGE SCALE GENOMIC DNA]</scope>
    <source>
        <strain evidence="1 2">CS505</strain>
    </source>
</reference>
<dbReference type="PANTHER" id="PTHR34235:SF1">
    <property type="entry name" value="SLR0416 PROTEIN"/>
    <property type="match status" value="1"/>
</dbReference>
<evidence type="ECO:0000313" key="1">
    <source>
        <dbReference type="EMBL" id="OBU75568.1"/>
    </source>
</evidence>
<dbReference type="PANTHER" id="PTHR34235">
    <property type="entry name" value="SLR1203 PROTEIN-RELATED"/>
    <property type="match status" value="1"/>
</dbReference>
<evidence type="ECO:0008006" key="3">
    <source>
        <dbReference type="Google" id="ProtNLM"/>
    </source>
</evidence>